<dbReference type="InterPro" id="IPR001972">
    <property type="entry name" value="Stomatin_HflK_fam"/>
</dbReference>
<gene>
    <name evidence="8" type="ORF">GH723_06405</name>
</gene>
<dbReference type="FunFam" id="3.30.479.30:FF:000004">
    <property type="entry name" value="Putative membrane protease family, stomatin"/>
    <property type="match status" value="1"/>
</dbReference>
<dbReference type="InterPro" id="IPR036013">
    <property type="entry name" value="Band_7/SPFH_dom_sf"/>
</dbReference>
<evidence type="ECO:0000313" key="9">
    <source>
        <dbReference type="Proteomes" id="UP000334019"/>
    </source>
</evidence>
<dbReference type="SMART" id="SM00244">
    <property type="entry name" value="PHB"/>
    <property type="match status" value="1"/>
</dbReference>
<dbReference type="GO" id="GO:0098552">
    <property type="term" value="C:side of membrane"/>
    <property type="evidence" value="ECO:0007669"/>
    <property type="project" value="UniProtKB-ARBA"/>
</dbReference>
<dbReference type="EMBL" id="CP045851">
    <property type="protein sequence ID" value="QGG94769.1"/>
    <property type="molecule type" value="Genomic_DNA"/>
</dbReference>
<dbReference type="InterPro" id="IPR050710">
    <property type="entry name" value="Band7/mec-2_domain"/>
</dbReference>
<evidence type="ECO:0000259" key="7">
    <source>
        <dbReference type="SMART" id="SM00244"/>
    </source>
</evidence>
<dbReference type="KEGG" id="atq:GH723_06405"/>
<evidence type="ECO:0000256" key="1">
    <source>
        <dbReference type="ARBA" id="ARBA00004167"/>
    </source>
</evidence>
<dbReference type="Proteomes" id="UP000334019">
    <property type="component" value="Chromosome"/>
</dbReference>
<sequence>MQAAVIVIFIIALLFLVVLVASGIRIVRPYQQGLIEQLGKFKGIVDPGLRVIIPLVQTIRLVDMREQVVDVPPQEVITSDNVSVTVDAVVYYEPTDPQRLTYNVANFLLAVTKLAQTNLRNVIGDMTLDEALTSRDKVNINLRQILDDATDKWGVRVVRVEIQRIDPPPDVMSAMHEQMRAERTRRAVVTTAEGERTAAITRAEGEKAAAILQAEGIKERQVLEAEGEANAIKAVAEAEKFRQLTVAEGEAEAIRSVYRAIHDGNPSTDLIAIKYLEALSKIADGQATKIFLPADVSGLAGSVAGIGELFRAGDEDAERSTVVRRDDHGDEGRAIGPPS</sequence>
<dbReference type="SUPFAM" id="SSF117892">
    <property type="entry name" value="Band 7/SPFH domain"/>
    <property type="match status" value="1"/>
</dbReference>
<comment type="subcellular location">
    <subcellularLocation>
        <location evidence="1">Membrane</location>
        <topology evidence="1">Single-pass membrane protein</topology>
    </subcellularLocation>
</comment>
<dbReference type="PANTHER" id="PTHR43327">
    <property type="entry name" value="STOMATIN-LIKE PROTEIN 2, MITOCHONDRIAL"/>
    <property type="match status" value="1"/>
</dbReference>
<proteinExistence type="inferred from homology"/>
<evidence type="ECO:0000256" key="5">
    <source>
        <dbReference type="ARBA" id="ARBA00023136"/>
    </source>
</evidence>
<protein>
    <submittedName>
        <fullName evidence="8">SPFH/Band 7/PHB domain protein</fullName>
    </submittedName>
</protein>
<feature type="region of interest" description="Disordered" evidence="6">
    <location>
        <begin position="317"/>
        <end position="339"/>
    </location>
</feature>
<dbReference type="PANTHER" id="PTHR43327:SF10">
    <property type="entry name" value="STOMATIN-LIKE PROTEIN 2, MITOCHONDRIAL"/>
    <property type="match status" value="1"/>
</dbReference>
<evidence type="ECO:0000256" key="3">
    <source>
        <dbReference type="ARBA" id="ARBA00022692"/>
    </source>
</evidence>
<evidence type="ECO:0000256" key="4">
    <source>
        <dbReference type="ARBA" id="ARBA00022989"/>
    </source>
</evidence>
<dbReference type="PROSITE" id="PS01270">
    <property type="entry name" value="BAND_7"/>
    <property type="match status" value="1"/>
</dbReference>
<keyword evidence="9" id="KW-1185">Reference proteome</keyword>
<feature type="compositionally biased region" description="Basic and acidic residues" evidence="6">
    <location>
        <begin position="317"/>
        <end position="333"/>
    </location>
</feature>
<reference evidence="8 9" key="1">
    <citation type="submission" date="2019-11" db="EMBL/GenBank/DDBJ databases">
        <authorList>
            <person name="He Y."/>
        </authorList>
    </citation>
    <scope>NUCLEOTIDE SEQUENCE [LARGE SCALE GENOMIC DNA]</scope>
    <source>
        <strain evidence="8 9">SCSIO 58843</strain>
    </source>
</reference>
<name>A0A5Q2RD00_9ACTN</name>
<feature type="domain" description="Band 7" evidence="7">
    <location>
        <begin position="22"/>
        <end position="179"/>
    </location>
</feature>
<dbReference type="Gene3D" id="3.30.479.30">
    <property type="entry name" value="Band 7 domain"/>
    <property type="match status" value="1"/>
</dbReference>
<keyword evidence="3" id="KW-0812">Transmembrane</keyword>
<evidence type="ECO:0000313" key="8">
    <source>
        <dbReference type="EMBL" id="QGG94769.1"/>
    </source>
</evidence>
<dbReference type="AlphaFoldDB" id="A0A5Q2RD00"/>
<evidence type="ECO:0000256" key="6">
    <source>
        <dbReference type="SAM" id="MobiDB-lite"/>
    </source>
</evidence>
<dbReference type="InterPro" id="IPR018080">
    <property type="entry name" value="Band_7/stomatin-like_CS"/>
</dbReference>
<dbReference type="Pfam" id="PF01145">
    <property type="entry name" value="Band_7"/>
    <property type="match status" value="1"/>
</dbReference>
<comment type="similarity">
    <text evidence="2">Belongs to the band 7/mec-2 family.</text>
</comment>
<evidence type="ECO:0000256" key="2">
    <source>
        <dbReference type="ARBA" id="ARBA00008164"/>
    </source>
</evidence>
<dbReference type="InterPro" id="IPR001107">
    <property type="entry name" value="Band_7"/>
</dbReference>
<dbReference type="GO" id="GO:0005886">
    <property type="term" value="C:plasma membrane"/>
    <property type="evidence" value="ECO:0007669"/>
    <property type="project" value="UniProtKB-ARBA"/>
</dbReference>
<keyword evidence="5" id="KW-0472">Membrane</keyword>
<dbReference type="PRINTS" id="PR00721">
    <property type="entry name" value="STOMATIN"/>
</dbReference>
<keyword evidence="4" id="KW-1133">Transmembrane helix</keyword>
<dbReference type="RefSeq" id="WP_153758877.1">
    <property type="nucleotide sequence ID" value="NZ_CP045851.1"/>
</dbReference>
<accession>A0A5Q2RD00</accession>
<organism evidence="8 9">
    <name type="scientific">Actinomarinicola tropica</name>
    <dbReference type="NCBI Taxonomy" id="2789776"/>
    <lineage>
        <taxon>Bacteria</taxon>
        <taxon>Bacillati</taxon>
        <taxon>Actinomycetota</taxon>
        <taxon>Acidimicrobiia</taxon>
        <taxon>Acidimicrobiales</taxon>
        <taxon>Iamiaceae</taxon>
        <taxon>Actinomarinicola</taxon>
    </lineage>
</organism>